<comment type="caution">
    <text evidence="2">The sequence shown here is derived from an EMBL/GenBank/DDBJ whole genome shotgun (WGS) entry which is preliminary data.</text>
</comment>
<sequence>MKVSALEDEDEIQSVYDVGVCYAFVEFEEISGVHNAFKPGCVQIAGQQLFIEEWRPNSYIPSGVGMASQKGQLSIRGGNFGSWSFGISGDYNGVDQDYSRPRGNGLYRPYGLQDRVNPSYQSSRNGRYSSEY</sequence>
<feature type="compositionally biased region" description="Polar residues" evidence="1">
    <location>
        <begin position="116"/>
        <end position="132"/>
    </location>
</feature>
<dbReference type="GO" id="GO:0005829">
    <property type="term" value="C:cytosol"/>
    <property type="evidence" value="ECO:0007669"/>
    <property type="project" value="TreeGrafter"/>
</dbReference>
<keyword evidence="3" id="KW-1185">Reference proteome</keyword>
<evidence type="ECO:0000256" key="1">
    <source>
        <dbReference type="SAM" id="MobiDB-lite"/>
    </source>
</evidence>
<gene>
    <name evidence="2" type="ORF">M0R45_030802</name>
</gene>
<evidence type="ECO:0000313" key="3">
    <source>
        <dbReference type="Proteomes" id="UP001457282"/>
    </source>
</evidence>
<proteinExistence type="predicted"/>
<dbReference type="EMBL" id="JBEDUW010000006">
    <property type="protein sequence ID" value="KAK9922333.1"/>
    <property type="molecule type" value="Genomic_DNA"/>
</dbReference>
<protein>
    <submittedName>
        <fullName evidence="2">Uncharacterized protein</fullName>
    </submittedName>
</protein>
<reference evidence="2 3" key="1">
    <citation type="journal article" date="2023" name="G3 (Bethesda)">
        <title>A chromosome-length genome assembly and annotation of blackberry (Rubus argutus, cv. 'Hillquist').</title>
        <authorList>
            <person name="Bruna T."/>
            <person name="Aryal R."/>
            <person name="Dudchenko O."/>
            <person name="Sargent D.J."/>
            <person name="Mead D."/>
            <person name="Buti M."/>
            <person name="Cavallini A."/>
            <person name="Hytonen T."/>
            <person name="Andres J."/>
            <person name="Pham M."/>
            <person name="Weisz D."/>
            <person name="Mascagni F."/>
            <person name="Usai G."/>
            <person name="Natali L."/>
            <person name="Bassil N."/>
            <person name="Fernandez G.E."/>
            <person name="Lomsadze A."/>
            <person name="Armour M."/>
            <person name="Olukolu B."/>
            <person name="Poorten T."/>
            <person name="Britton C."/>
            <person name="Davik J."/>
            <person name="Ashrafi H."/>
            <person name="Aiden E.L."/>
            <person name="Borodovsky M."/>
            <person name="Worthington M."/>
        </authorList>
    </citation>
    <scope>NUCLEOTIDE SEQUENCE [LARGE SCALE GENOMIC DNA]</scope>
    <source>
        <strain evidence="2">PI 553951</strain>
    </source>
</reference>
<dbReference type="Proteomes" id="UP001457282">
    <property type="component" value="Unassembled WGS sequence"/>
</dbReference>
<dbReference type="PANTHER" id="PTHR10693:SF58">
    <property type="entry name" value="OS02G0131700 PROTEIN"/>
    <property type="match status" value="1"/>
</dbReference>
<organism evidence="2 3">
    <name type="scientific">Rubus argutus</name>
    <name type="common">Southern blackberry</name>
    <dbReference type="NCBI Taxonomy" id="59490"/>
    <lineage>
        <taxon>Eukaryota</taxon>
        <taxon>Viridiplantae</taxon>
        <taxon>Streptophyta</taxon>
        <taxon>Embryophyta</taxon>
        <taxon>Tracheophyta</taxon>
        <taxon>Spermatophyta</taxon>
        <taxon>Magnoliopsida</taxon>
        <taxon>eudicotyledons</taxon>
        <taxon>Gunneridae</taxon>
        <taxon>Pentapetalae</taxon>
        <taxon>rosids</taxon>
        <taxon>fabids</taxon>
        <taxon>Rosales</taxon>
        <taxon>Rosaceae</taxon>
        <taxon>Rosoideae</taxon>
        <taxon>Rosoideae incertae sedis</taxon>
        <taxon>Rubus</taxon>
    </lineage>
</organism>
<accession>A0AAW1WFC1</accession>
<dbReference type="AlphaFoldDB" id="A0AAW1WFC1"/>
<name>A0AAW1WFC1_RUBAR</name>
<evidence type="ECO:0000313" key="2">
    <source>
        <dbReference type="EMBL" id="KAK9922333.1"/>
    </source>
</evidence>
<dbReference type="GO" id="GO:0003729">
    <property type="term" value="F:mRNA binding"/>
    <property type="evidence" value="ECO:0007669"/>
    <property type="project" value="TreeGrafter"/>
</dbReference>
<dbReference type="PANTHER" id="PTHR10693">
    <property type="entry name" value="RAS GTPASE-ACTIVATING PROTEIN-BINDING PROTEIN"/>
    <property type="match status" value="1"/>
</dbReference>
<dbReference type="GO" id="GO:1990904">
    <property type="term" value="C:ribonucleoprotein complex"/>
    <property type="evidence" value="ECO:0007669"/>
    <property type="project" value="TreeGrafter"/>
</dbReference>
<dbReference type="InterPro" id="IPR039539">
    <property type="entry name" value="Ras_GTPase_bind_prot"/>
</dbReference>
<feature type="region of interest" description="Disordered" evidence="1">
    <location>
        <begin position="96"/>
        <end position="132"/>
    </location>
</feature>